<accession>A0ABZ1C6B5</accession>
<reference evidence="2 3" key="2">
    <citation type="submission" date="2023-12" db="EMBL/GenBank/DDBJ databases">
        <title>Description of an unclassified Opitutus bacterium of Verrucomicrobiota.</title>
        <authorList>
            <person name="Zhang D.-F."/>
        </authorList>
    </citation>
    <scope>NUCLEOTIDE SEQUENCE [LARGE SCALE GENOMIC DNA]</scope>
    <source>
        <strain evidence="2 3">WL0086</strain>
    </source>
</reference>
<proteinExistence type="predicted"/>
<name>A0ABZ1C6B5_9BACT</name>
<protein>
    <recommendedName>
        <fullName evidence="4">Pilus assembly protein PilP</fullName>
    </recommendedName>
</protein>
<gene>
    <name evidence="2" type="ORF">K1X11_018455</name>
</gene>
<evidence type="ECO:0000256" key="1">
    <source>
        <dbReference type="SAM" id="MobiDB-lite"/>
    </source>
</evidence>
<sequence>MRTSSSRVLITVLGLVISTALLRSQGADVLPGNRRLPTVELAASLADRDPIAALPEDLNNPFYPDYLKPKEQPDEPGSLLPDTPTGPSSNYELLETIAPELTPSGTMVLGGEPLLLFGQKKIRVGGELPIIYEGRRYTLIISAIESSFFTLRLGEAEYTRPIKP</sequence>
<evidence type="ECO:0000313" key="3">
    <source>
        <dbReference type="Proteomes" id="UP000738431"/>
    </source>
</evidence>
<evidence type="ECO:0000313" key="2">
    <source>
        <dbReference type="EMBL" id="WRQ86798.1"/>
    </source>
</evidence>
<feature type="region of interest" description="Disordered" evidence="1">
    <location>
        <begin position="63"/>
        <end position="89"/>
    </location>
</feature>
<dbReference type="RefSeq" id="WP_221030634.1">
    <property type="nucleotide sequence ID" value="NZ_CP139781.1"/>
</dbReference>
<organism evidence="2 3">
    <name type="scientific">Actomonas aquatica</name>
    <dbReference type="NCBI Taxonomy" id="2866162"/>
    <lineage>
        <taxon>Bacteria</taxon>
        <taxon>Pseudomonadati</taxon>
        <taxon>Verrucomicrobiota</taxon>
        <taxon>Opitutia</taxon>
        <taxon>Opitutales</taxon>
        <taxon>Opitutaceae</taxon>
        <taxon>Actomonas</taxon>
    </lineage>
</organism>
<reference evidence="2 3" key="1">
    <citation type="submission" date="2021-08" db="EMBL/GenBank/DDBJ databases">
        <authorList>
            <person name="Zhang D."/>
            <person name="Zhang A."/>
            <person name="Wang L."/>
        </authorList>
    </citation>
    <scope>NUCLEOTIDE SEQUENCE [LARGE SCALE GENOMIC DNA]</scope>
    <source>
        <strain evidence="2 3">WL0086</strain>
    </source>
</reference>
<evidence type="ECO:0008006" key="4">
    <source>
        <dbReference type="Google" id="ProtNLM"/>
    </source>
</evidence>
<dbReference type="EMBL" id="CP139781">
    <property type="protein sequence ID" value="WRQ86798.1"/>
    <property type="molecule type" value="Genomic_DNA"/>
</dbReference>
<keyword evidence="3" id="KW-1185">Reference proteome</keyword>
<dbReference type="Proteomes" id="UP000738431">
    <property type="component" value="Chromosome"/>
</dbReference>